<reference evidence="7" key="2">
    <citation type="journal article" date="2021" name="PeerJ">
        <title>Extensive microbial diversity within the chicken gut microbiome revealed by metagenomics and culture.</title>
        <authorList>
            <person name="Gilroy R."/>
            <person name="Ravi A."/>
            <person name="Getino M."/>
            <person name="Pursley I."/>
            <person name="Horton D.L."/>
            <person name="Alikhan N.F."/>
            <person name="Baker D."/>
            <person name="Gharbi K."/>
            <person name="Hall N."/>
            <person name="Watson M."/>
            <person name="Adriaenssens E.M."/>
            <person name="Foster-Nyarko E."/>
            <person name="Jarju S."/>
            <person name="Secka A."/>
            <person name="Antonio M."/>
            <person name="Oren A."/>
            <person name="Chaudhuri R.R."/>
            <person name="La Ragione R."/>
            <person name="Hildebrand F."/>
            <person name="Pallen M.J."/>
        </authorList>
    </citation>
    <scope>NUCLEOTIDE SEQUENCE</scope>
    <source>
        <strain evidence="7">ChiGjej3B3-7149</strain>
    </source>
</reference>
<proteinExistence type="inferred from homology"/>
<accession>A0A9D1DMG8</accession>
<evidence type="ECO:0000313" key="8">
    <source>
        <dbReference type="Proteomes" id="UP000824238"/>
    </source>
</evidence>
<comment type="function">
    <text evidence="4">Catalyzes the NADPH-dependent reduction of ketopantoate into pantoic acid.</text>
</comment>
<dbReference type="InterPro" id="IPR008927">
    <property type="entry name" value="6-PGluconate_DH-like_C_sf"/>
</dbReference>
<evidence type="ECO:0000256" key="4">
    <source>
        <dbReference type="RuleBase" id="RU362068"/>
    </source>
</evidence>
<dbReference type="NCBIfam" id="TIGR00745">
    <property type="entry name" value="apbA_panE"/>
    <property type="match status" value="1"/>
</dbReference>
<gene>
    <name evidence="7" type="ORF">IAD36_07905</name>
</gene>
<dbReference type="PANTHER" id="PTHR21708">
    <property type="entry name" value="PROBABLE 2-DEHYDROPANTOATE 2-REDUCTASE"/>
    <property type="match status" value="1"/>
</dbReference>
<dbReference type="SUPFAM" id="SSF51735">
    <property type="entry name" value="NAD(P)-binding Rossmann-fold domains"/>
    <property type="match status" value="1"/>
</dbReference>
<dbReference type="InterPro" id="IPR013328">
    <property type="entry name" value="6PGD_dom2"/>
</dbReference>
<keyword evidence="2 4" id="KW-0521">NADP</keyword>
<comment type="pathway">
    <text evidence="4">Cofactor biosynthesis; (R)-pantothenate biosynthesis; (R)-pantoate from 3-methyl-2-oxobutanoate: step 2/2.</text>
</comment>
<keyword evidence="3 4" id="KW-0560">Oxidoreductase</keyword>
<comment type="similarity">
    <text evidence="1 4">Belongs to the ketopantoate reductase family.</text>
</comment>
<dbReference type="InterPro" id="IPR003710">
    <property type="entry name" value="ApbA"/>
</dbReference>
<dbReference type="InterPro" id="IPR013752">
    <property type="entry name" value="KPA_reductase"/>
</dbReference>
<feature type="domain" description="Ketopantoate reductase C-terminal" evidence="6">
    <location>
        <begin position="183"/>
        <end position="304"/>
    </location>
</feature>
<dbReference type="Pfam" id="PF02558">
    <property type="entry name" value="ApbA"/>
    <property type="match status" value="1"/>
</dbReference>
<sequence length="319" mass="34677">MKIAMIGSGAAGSVFAAYLRRGGAELYLVDRYKAHMDKIAAEGLTFRCKGEECVLTGFHTADCAACLPEMDIVILMVKATQTDGVMPDVMHCVGPDTVLVSLQNGIGNDEILMKYVPAGRIMYGAGVIGTELCGPGVCVSKPEDGIQMFFGAVEKSPQTDRAGKYLEECFEAGGCHASFEDDVRVLLWKKAVTNSGYNAVCAVSRMRLRYVMDNDWGMKLLMNVWKEGCAVAKALGVGDIWPLIEADIGNLRENLGDYYPSMAQDAVLHHRQTEINVLNGAIARYGERLGIPTPYNSVLADLISCIQDNYSNQYGMENG</sequence>
<dbReference type="PANTHER" id="PTHR21708:SF26">
    <property type="entry name" value="2-DEHYDROPANTOATE 2-REDUCTASE"/>
    <property type="match status" value="1"/>
</dbReference>
<dbReference type="EC" id="1.1.1.169" evidence="4"/>
<dbReference type="GO" id="GO:0015940">
    <property type="term" value="P:pantothenate biosynthetic process"/>
    <property type="evidence" value="ECO:0007669"/>
    <property type="project" value="UniProtKB-KW"/>
</dbReference>
<feature type="domain" description="Ketopantoate reductase N-terminal" evidence="5">
    <location>
        <begin position="3"/>
        <end position="138"/>
    </location>
</feature>
<organism evidence="7 8">
    <name type="scientific">Candidatus Scatomorpha intestinigallinarum</name>
    <dbReference type="NCBI Taxonomy" id="2840923"/>
    <lineage>
        <taxon>Bacteria</taxon>
        <taxon>Bacillati</taxon>
        <taxon>Bacillota</taxon>
        <taxon>Clostridia</taxon>
        <taxon>Eubacteriales</taxon>
        <taxon>Candidatus Scatomorpha</taxon>
    </lineage>
</organism>
<dbReference type="EMBL" id="DVHH01000190">
    <property type="protein sequence ID" value="HIR55498.1"/>
    <property type="molecule type" value="Genomic_DNA"/>
</dbReference>
<evidence type="ECO:0000256" key="1">
    <source>
        <dbReference type="ARBA" id="ARBA00007870"/>
    </source>
</evidence>
<dbReference type="GO" id="GO:0005737">
    <property type="term" value="C:cytoplasm"/>
    <property type="evidence" value="ECO:0007669"/>
    <property type="project" value="TreeGrafter"/>
</dbReference>
<keyword evidence="4" id="KW-0566">Pantothenate biosynthesis</keyword>
<dbReference type="InterPro" id="IPR051402">
    <property type="entry name" value="KPR-Related"/>
</dbReference>
<dbReference type="Proteomes" id="UP000824238">
    <property type="component" value="Unassembled WGS sequence"/>
</dbReference>
<reference evidence="7" key="1">
    <citation type="submission" date="2020-10" db="EMBL/GenBank/DDBJ databases">
        <authorList>
            <person name="Gilroy R."/>
        </authorList>
    </citation>
    <scope>NUCLEOTIDE SEQUENCE</scope>
    <source>
        <strain evidence="7">ChiGjej3B3-7149</strain>
    </source>
</reference>
<dbReference type="AlphaFoldDB" id="A0A9D1DMG8"/>
<name>A0A9D1DMG8_9FIRM</name>
<dbReference type="GO" id="GO:0008677">
    <property type="term" value="F:2-dehydropantoate 2-reductase activity"/>
    <property type="evidence" value="ECO:0007669"/>
    <property type="project" value="UniProtKB-EC"/>
</dbReference>
<protein>
    <recommendedName>
        <fullName evidence="4">2-dehydropantoate 2-reductase</fullName>
        <ecNumber evidence="4">1.1.1.169</ecNumber>
    </recommendedName>
    <alternativeName>
        <fullName evidence="4">Ketopantoate reductase</fullName>
    </alternativeName>
</protein>
<evidence type="ECO:0000259" key="6">
    <source>
        <dbReference type="Pfam" id="PF08546"/>
    </source>
</evidence>
<evidence type="ECO:0000256" key="2">
    <source>
        <dbReference type="ARBA" id="ARBA00022857"/>
    </source>
</evidence>
<evidence type="ECO:0000313" key="7">
    <source>
        <dbReference type="EMBL" id="HIR55498.1"/>
    </source>
</evidence>
<evidence type="ECO:0000256" key="3">
    <source>
        <dbReference type="ARBA" id="ARBA00023002"/>
    </source>
</evidence>
<dbReference type="SUPFAM" id="SSF48179">
    <property type="entry name" value="6-phosphogluconate dehydrogenase C-terminal domain-like"/>
    <property type="match status" value="1"/>
</dbReference>
<dbReference type="Gene3D" id="3.40.50.720">
    <property type="entry name" value="NAD(P)-binding Rossmann-like Domain"/>
    <property type="match status" value="1"/>
</dbReference>
<dbReference type="Gene3D" id="1.10.1040.10">
    <property type="entry name" value="N-(1-d-carboxylethyl)-l-norvaline Dehydrogenase, domain 2"/>
    <property type="match status" value="1"/>
</dbReference>
<dbReference type="Pfam" id="PF08546">
    <property type="entry name" value="ApbA_C"/>
    <property type="match status" value="1"/>
</dbReference>
<evidence type="ECO:0000259" key="5">
    <source>
        <dbReference type="Pfam" id="PF02558"/>
    </source>
</evidence>
<comment type="caution">
    <text evidence="7">The sequence shown here is derived from an EMBL/GenBank/DDBJ whole genome shotgun (WGS) entry which is preliminary data.</text>
</comment>
<dbReference type="InterPro" id="IPR013332">
    <property type="entry name" value="KPR_N"/>
</dbReference>
<comment type="catalytic activity">
    <reaction evidence="4">
        <text>(R)-pantoate + NADP(+) = 2-dehydropantoate + NADPH + H(+)</text>
        <dbReference type="Rhea" id="RHEA:16233"/>
        <dbReference type="ChEBI" id="CHEBI:11561"/>
        <dbReference type="ChEBI" id="CHEBI:15378"/>
        <dbReference type="ChEBI" id="CHEBI:15980"/>
        <dbReference type="ChEBI" id="CHEBI:57783"/>
        <dbReference type="ChEBI" id="CHEBI:58349"/>
        <dbReference type="EC" id="1.1.1.169"/>
    </reaction>
</comment>
<dbReference type="InterPro" id="IPR036291">
    <property type="entry name" value="NAD(P)-bd_dom_sf"/>
</dbReference>